<protein>
    <submittedName>
        <fullName evidence="2">Flagellar basal body rod protein</fullName>
    </submittedName>
</protein>
<keyword evidence="2" id="KW-0969">Cilium</keyword>
<dbReference type="Proteomes" id="UP001595880">
    <property type="component" value="Unassembled WGS sequence"/>
</dbReference>
<dbReference type="EMBL" id="JBHSDV010000001">
    <property type="protein sequence ID" value="MFC4386439.1"/>
    <property type="molecule type" value="Genomic_DNA"/>
</dbReference>
<evidence type="ECO:0000313" key="2">
    <source>
        <dbReference type="EMBL" id="MFC4386439.1"/>
    </source>
</evidence>
<keyword evidence="2" id="KW-0966">Cell projection</keyword>
<keyword evidence="1" id="KW-0472">Membrane</keyword>
<evidence type="ECO:0000313" key="3">
    <source>
        <dbReference type="Proteomes" id="UP001595880"/>
    </source>
</evidence>
<keyword evidence="2" id="KW-0282">Flagellum</keyword>
<keyword evidence="1" id="KW-0812">Transmembrane</keyword>
<dbReference type="RefSeq" id="WP_390195043.1">
    <property type="nucleotide sequence ID" value="NZ_JBHSDV010000001.1"/>
</dbReference>
<keyword evidence="1" id="KW-1133">Transmembrane helix</keyword>
<sequence>MKTFLLICLGVIAGITVLVNIGPMIMLAISIAIAYYGVRKFILAAATSSKVLWAIVILIGASISLSNIPALIGVVAFVVLYYTYKKWKKEKTNATYTNLNWDKL</sequence>
<keyword evidence="3" id="KW-1185">Reference proteome</keyword>
<feature type="transmembrane region" description="Helical" evidence="1">
    <location>
        <begin position="51"/>
        <end position="82"/>
    </location>
</feature>
<feature type="transmembrane region" description="Helical" evidence="1">
    <location>
        <begin position="7"/>
        <end position="36"/>
    </location>
</feature>
<evidence type="ECO:0000256" key="1">
    <source>
        <dbReference type="SAM" id="Phobius"/>
    </source>
</evidence>
<proteinExistence type="predicted"/>
<comment type="caution">
    <text evidence="2">The sequence shown here is derived from an EMBL/GenBank/DDBJ whole genome shotgun (WGS) entry which is preliminary data.</text>
</comment>
<gene>
    <name evidence="2" type="ORF">ACFOZ1_01320</name>
</gene>
<name>A0ABV8VQF5_9BACI</name>
<accession>A0ABV8VQF5</accession>
<organism evidence="2 3">
    <name type="scientific">Gracilibacillus marinus</name>
    <dbReference type="NCBI Taxonomy" id="630535"/>
    <lineage>
        <taxon>Bacteria</taxon>
        <taxon>Bacillati</taxon>
        <taxon>Bacillota</taxon>
        <taxon>Bacilli</taxon>
        <taxon>Bacillales</taxon>
        <taxon>Bacillaceae</taxon>
        <taxon>Gracilibacillus</taxon>
    </lineage>
</organism>
<reference evidence="3" key="1">
    <citation type="journal article" date="2019" name="Int. J. Syst. Evol. Microbiol.">
        <title>The Global Catalogue of Microorganisms (GCM) 10K type strain sequencing project: providing services to taxonomists for standard genome sequencing and annotation.</title>
        <authorList>
            <consortium name="The Broad Institute Genomics Platform"/>
            <consortium name="The Broad Institute Genome Sequencing Center for Infectious Disease"/>
            <person name="Wu L."/>
            <person name="Ma J."/>
        </authorList>
    </citation>
    <scope>NUCLEOTIDE SEQUENCE [LARGE SCALE GENOMIC DNA]</scope>
    <source>
        <strain evidence="3">KACC 14058</strain>
    </source>
</reference>